<evidence type="ECO:0000256" key="2">
    <source>
        <dbReference type="ARBA" id="ARBA00022475"/>
    </source>
</evidence>
<evidence type="ECO:0000256" key="6">
    <source>
        <dbReference type="ARBA" id="ARBA00022989"/>
    </source>
</evidence>
<dbReference type="PANTHER" id="PTHR47019">
    <property type="entry name" value="LIPID II FLIPPASE MURJ"/>
    <property type="match status" value="1"/>
</dbReference>
<evidence type="ECO:0000256" key="4">
    <source>
        <dbReference type="ARBA" id="ARBA00022960"/>
    </source>
</evidence>
<dbReference type="GO" id="GO:0008360">
    <property type="term" value="P:regulation of cell shape"/>
    <property type="evidence" value="ECO:0007669"/>
    <property type="project" value="UniProtKB-KW"/>
</dbReference>
<proteinExistence type="predicted"/>
<keyword evidence="7 8" id="KW-0472">Membrane</keyword>
<feature type="transmembrane region" description="Helical" evidence="8">
    <location>
        <begin position="307"/>
        <end position="325"/>
    </location>
</feature>
<dbReference type="Proteomes" id="UP000325182">
    <property type="component" value="Unassembled WGS sequence"/>
</dbReference>
<dbReference type="EMBL" id="VTEG01000008">
    <property type="protein sequence ID" value="TYR98948.1"/>
    <property type="molecule type" value="Genomic_DNA"/>
</dbReference>
<dbReference type="NCBIfam" id="TIGR01695">
    <property type="entry name" value="murJ_mviN"/>
    <property type="match status" value="1"/>
</dbReference>
<feature type="transmembrane region" description="Helical" evidence="8">
    <location>
        <begin position="378"/>
        <end position="400"/>
    </location>
</feature>
<keyword evidence="2" id="KW-1003">Cell membrane</keyword>
<feature type="transmembrane region" description="Helical" evidence="8">
    <location>
        <begin position="270"/>
        <end position="287"/>
    </location>
</feature>
<evidence type="ECO:0000256" key="5">
    <source>
        <dbReference type="ARBA" id="ARBA00022984"/>
    </source>
</evidence>
<feature type="transmembrane region" description="Helical" evidence="8">
    <location>
        <begin position="224"/>
        <end position="245"/>
    </location>
</feature>
<evidence type="ECO:0000313" key="9">
    <source>
        <dbReference type="EMBL" id="TYR98948.1"/>
    </source>
</evidence>
<comment type="subcellular location">
    <subcellularLocation>
        <location evidence="1">Cell membrane</location>
        <topology evidence="1">Multi-pass membrane protein</topology>
    </subcellularLocation>
</comment>
<evidence type="ECO:0000256" key="7">
    <source>
        <dbReference type="ARBA" id="ARBA00023136"/>
    </source>
</evidence>
<protein>
    <submittedName>
        <fullName evidence="9">Murein biosynthesis integral membrane protein MurJ</fullName>
    </submittedName>
</protein>
<keyword evidence="3 8" id="KW-0812">Transmembrane</keyword>
<dbReference type="InterPro" id="IPR051050">
    <property type="entry name" value="Lipid_II_flippase_MurJ/MviN"/>
</dbReference>
<organism evidence="9 10">
    <name type="scientific">Rossellomorea vietnamensis</name>
    <dbReference type="NCBI Taxonomy" id="218284"/>
    <lineage>
        <taxon>Bacteria</taxon>
        <taxon>Bacillati</taxon>
        <taxon>Bacillota</taxon>
        <taxon>Bacilli</taxon>
        <taxon>Bacillales</taxon>
        <taxon>Bacillaceae</taxon>
        <taxon>Rossellomorea</taxon>
    </lineage>
</organism>
<feature type="transmembrane region" description="Helical" evidence="8">
    <location>
        <begin position="85"/>
        <end position="107"/>
    </location>
</feature>
<reference evidence="9 10" key="1">
    <citation type="submission" date="2019-08" db="EMBL/GenBank/DDBJ databases">
        <title>Bacillus genomes from the desert of Cuatro Cienegas, Coahuila.</title>
        <authorList>
            <person name="Olmedo-Alvarez G."/>
        </authorList>
    </citation>
    <scope>NUCLEOTIDE SEQUENCE [LARGE SCALE GENOMIC DNA]</scope>
    <source>
        <strain evidence="9 10">CH128b_4D</strain>
    </source>
</reference>
<dbReference type="GO" id="GO:0015648">
    <property type="term" value="F:lipid-linked peptidoglycan transporter activity"/>
    <property type="evidence" value="ECO:0007669"/>
    <property type="project" value="TreeGrafter"/>
</dbReference>
<dbReference type="InterPro" id="IPR004268">
    <property type="entry name" value="MurJ"/>
</dbReference>
<accession>A0A5D4MBS8</accession>
<evidence type="ECO:0000256" key="8">
    <source>
        <dbReference type="SAM" id="Phobius"/>
    </source>
</evidence>
<comment type="caution">
    <text evidence="9">The sequence shown here is derived from an EMBL/GenBank/DDBJ whole genome shotgun (WGS) entry which is preliminary data.</text>
</comment>
<keyword evidence="6 8" id="KW-1133">Transmembrane helix</keyword>
<keyword evidence="4" id="KW-0133">Cell shape</keyword>
<feature type="transmembrane region" description="Helical" evidence="8">
    <location>
        <begin position="345"/>
        <end position="366"/>
    </location>
</feature>
<dbReference type="GO" id="GO:0009252">
    <property type="term" value="P:peptidoglycan biosynthetic process"/>
    <property type="evidence" value="ECO:0007669"/>
    <property type="project" value="UniProtKB-KW"/>
</dbReference>
<dbReference type="RefSeq" id="WP_148954182.1">
    <property type="nucleotide sequence ID" value="NZ_VTEG01000008.1"/>
</dbReference>
<name>A0A5D4MBS8_9BACI</name>
<feature type="transmembrane region" description="Helical" evidence="8">
    <location>
        <begin position="161"/>
        <end position="178"/>
    </location>
</feature>
<dbReference type="PRINTS" id="PR01806">
    <property type="entry name" value="VIRFACTRMVIN"/>
</dbReference>
<dbReference type="PANTHER" id="PTHR47019:SF1">
    <property type="entry name" value="LIPID II FLIPPASE MURJ"/>
    <property type="match status" value="1"/>
</dbReference>
<feature type="transmembrane region" description="Helical" evidence="8">
    <location>
        <begin position="406"/>
        <end position="428"/>
    </location>
</feature>
<evidence type="ECO:0000256" key="1">
    <source>
        <dbReference type="ARBA" id="ARBA00004651"/>
    </source>
</evidence>
<dbReference type="GO" id="GO:0034204">
    <property type="term" value="P:lipid translocation"/>
    <property type="evidence" value="ECO:0007669"/>
    <property type="project" value="TreeGrafter"/>
</dbReference>
<gene>
    <name evidence="9" type="primary">murJ</name>
    <name evidence="9" type="ORF">FZC84_13065</name>
</gene>
<sequence>MKARSLIQIIGAVAVINLLSRFVGFFREVLIGYHFGTSMEADSVVAAYTIPNFLYIAAGGAIATAFISVYSKTEGTLQRAFRQTVFTYSFFFFLFVSLAFFLFPEFWIRLTFWGFNENERVLTAGLFRWMGISTMFLALSMFFTGILNVHDRFRTSALGPLLNNVLFVGVAGSFYYAAGIQAYAFGALLGAVFMFALLFYSLRKENLLSVKFSWRMPAPGHMKRFLFIALPILFGGATLQFYFLIHRVFAAQLADGAIAALNYSSKFVQLPQTILMTAVTTVIYPLIAKTIAAENNTKLNDILNRGMSLLTFIMVPASIYVFLYAEELIRLLFEYGEFKVDSTKVTASLLKILVLGMLAHAANVYLTRFFYAMERPASAIVTGLIAVFGVNASIAVLFLDRYGVEAIAWATTISAYVQMVLLIVLLAVRLKLKFSGLGNYLKQGTLFAILFLLLLNIKDRLMVLDWDLLELLISGMLFIGFTILLASLSGVKEVKVLKKMVKK</sequence>
<feature type="transmembrane region" description="Helical" evidence="8">
    <location>
        <begin position="469"/>
        <end position="491"/>
    </location>
</feature>
<dbReference type="GO" id="GO:0005886">
    <property type="term" value="C:plasma membrane"/>
    <property type="evidence" value="ECO:0007669"/>
    <property type="project" value="UniProtKB-SubCell"/>
</dbReference>
<feature type="transmembrane region" description="Helical" evidence="8">
    <location>
        <begin position="184"/>
        <end position="203"/>
    </location>
</feature>
<feature type="transmembrane region" description="Helical" evidence="8">
    <location>
        <begin position="440"/>
        <end position="457"/>
    </location>
</feature>
<feature type="transmembrane region" description="Helical" evidence="8">
    <location>
        <begin position="12"/>
        <end position="33"/>
    </location>
</feature>
<feature type="transmembrane region" description="Helical" evidence="8">
    <location>
        <begin position="53"/>
        <end position="73"/>
    </location>
</feature>
<feature type="transmembrane region" description="Helical" evidence="8">
    <location>
        <begin position="127"/>
        <end position="149"/>
    </location>
</feature>
<keyword evidence="5" id="KW-0573">Peptidoglycan synthesis</keyword>
<evidence type="ECO:0000313" key="10">
    <source>
        <dbReference type="Proteomes" id="UP000325182"/>
    </source>
</evidence>
<dbReference type="Pfam" id="PF03023">
    <property type="entry name" value="MurJ"/>
    <property type="match status" value="1"/>
</dbReference>
<dbReference type="AlphaFoldDB" id="A0A5D4MBS8"/>
<evidence type="ECO:0000256" key="3">
    <source>
        <dbReference type="ARBA" id="ARBA00022692"/>
    </source>
</evidence>